<evidence type="ECO:0000256" key="5">
    <source>
        <dbReference type="ARBA" id="ARBA00023242"/>
    </source>
</evidence>
<proteinExistence type="predicted"/>
<dbReference type="GO" id="GO:0000381">
    <property type="term" value="P:regulation of alternative mRNA splicing, via spliceosome"/>
    <property type="evidence" value="ECO:0007669"/>
    <property type="project" value="TreeGrafter"/>
</dbReference>
<evidence type="ECO:0000313" key="9">
    <source>
        <dbReference type="EMBL" id="RKP06188.1"/>
    </source>
</evidence>
<feature type="region of interest" description="Disordered" evidence="7">
    <location>
        <begin position="1"/>
        <end position="35"/>
    </location>
</feature>
<dbReference type="AlphaFoldDB" id="A0A4P9XK63"/>
<accession>A0A4P9XK63</accession>
<dbReference type="PROSITE" id="PS50102">
    <property type="entry name" value="RRM"/>
    <property type="match status" value="3"/>
</dbReference>
<keyword evidence="10" id="KW-1185">Reference proteome</keyword>
<dbReference type="Pfam" id="PF00076">
    <property type="entry name" value="RRM_1"/>
    <property type="match status" value="2"/>
</dbReference>
<evidence type="ECO:0000259" key="8">
    <source>
        <dbReference type="PROSITE" id="PS50102"/>
    </source>
</evidence>
<dbReference type="GO" id="GO:0000380">
    <property type="term" value="P:alternative mRNA splicing, via spliceosome"/>
    <property type="evidence" value="ECO:0007669"/>
    <property type="project" value="TreeGrafter"/>
</dbReference>
<dbReference type="InterPro" id="IPR035979">
    <property type="entry name" value="RBD_domain_sf"/>
</dbReference>
<dbReference type="OrthoDB" id="5411533at2759"/>
<evidence type="ECO:0000256" key="1">
    <source>
        <dbReference type="ARBA" id="ARBA00004123"/>
    </source>
</evidence>
<feature type="compositionally biased region" description="Low complexity" evidence="7">
    <location>
        <begin position="24"/>
        <end position="35"/>
    </location>
</feature>
<dbReference type="CDD" id="cd12374">
    <property type="entry name" value="RRM_UHM_SPF45_PUF60"/>
    <property type="match status" value="1"/>
</dbReference>
<protein>
    <recommendedName>
        <fullName evidence="8">RRM domain-containing protein</fullName>
    </recommendedName>
</protein>
<dbReference type="FunFam" id="3.30.70.330:FF:000382">
    <property type="entry name" value="G-patch domain-containing protein"/>
    <property type="match status" value="1"/>
</dbReference>
<dbReference type="Proteomes" id="UP000271241">
    <property type="component" value="Unassembled WGS sequence"/>
</dbReference>
<evidence type="ECO:0000256" key="2">
    <source>
        <dbReference type="ARBA" id="ARBA00022664"/>
    </source>
</evidence>
<dbReference type="GO" id="GO:0071011">
    <property type="term" value="C:precatalytic spliceosome"/>
    <property type="evidence" value="ECO:0007669"/>
    <property type="project" value="TreeGrafter"/>
</dbReference>
<dbReference type="STRING" id="78915.A0A4P9XK63"/>
<feature type="domain" description="RRM" evidence="8">
    <location>
        <begin position="212"/>
        <end position="274"/>
    </location>
</feature>
<feature type="compositionally biased region" description="Polar residues" evidence="7">
    <location>
        <begin position="1"/>
        <end position="23"/>
    </location>
</feature>
<dbReference type="GO" id="GO:0006376">
    <property type="term" value="P:mRNA splice site recognition"/>
    <property type="evidence" value="ECO:0007669"/>
    <property type="project" value="TreeGrafter"/>
</dbReference>
<dbReference type="GO" id="GO:0003723">
    <property type="term" value="F:RNA binding"/>
    <property type="evidence" value="ECO:0007669"/>
    <property type="project" value="UniProtKB-UniRule"/>
</dbReference>
<name>A0A4P9XK63_9FUNG</name>
<dbReference type="InterPro" id="IPR000504">
    <property type="entry name" value="RRM_dom"/>
</dbReference>
<evidence type="ECO:0000256" key="4">
    <source>
        <dbReference type="ARBA" id="ARBA00023187"/>
    </source>
</evidence>
<dbReference type="PANTHER" id="PTHR47330">
    <property type="entry name" value="POLY(U)-BINDING-SPLICING FACTOR PUF60-B-RELATED"/>
    <property type="match status" value="1"/>
</dbReference>
<feature type="domain" description="RRM" evidence="8">
    <location>
        <begin position="120"/>
        <end position="198"/>
    </location>
</feature>
<sequence>MSASPKQATPESKQVDSPATSIESASTSVAPAAPTPANTAASFLLDDDQRARLEKAKEFIRSVQLSLADKLSKKSALGALSVASPLASLSTPQSLQTVCANPALREFPRGIDTRIHMILSRIYVGSINFELTETHLRSAFSQFGVVRTVSMQMDAATGRHKGFCFVEFEVPEAAEMALSRMNGTELGGRALRCGRPSGFDGVADKMPEPPKDRIYIANVNNLVDEDMLKTIFEAFGKVKKFIDFESADVVTNAIASMDDFQLGGGNLRVGPAVMSGELADGMRILKDLGPMPIPQQSTPAILAPSVPGAGAASRSIGAAAAAAHETATLLAAKLHQDAHGSAVESVAAEENFSIRGSQRYAVMQKLAQREEATRTGSAKKTEIDVAPTTVVRIDNAVPASEADETLREDFEEECARFGRVLQVVIDADQDPAGETRVFVHFETEQSAQRAKEALHGRWFGGRQLRTLFYAVDAFAAGQYRL</sequence>
<gene>
    <name evidence="9" type="ORF">THASP1DRAFT_31995</name>
</gene>
<organism evidence="9 10">
    <name type="scientific">Thamnocephalis sphaerospora</name>
    <dbReference type="NCBI Taxonomy" id="78915"/>
    <lineage>
        <taxon>Eukaryota</taxon>
        <taxon>Fungi</taxon>
        <taxon>Fungi incertae sedis</taxon>
        <taxon>Zoopagomycota</taxon>
        <taxon>Zoopagomycotina</taxon>
        <taxon>Zoopagomycetes</taxon>
        <taxon>Zoopagales</taxon>
        <taxon>Sigmoideomycetaceae</taxon>
        <taxon>Thamnocephalis</taxon>
    </lineage>
</organism>
<reference evidence="10" key="1">
    <citation type="journal article" date="2018" name="Nat. Microbiol.">
        <title>Leveraging single-cell genomics to expand the fungal tree of life.</title>
        <authorList>
            <person name="Ahrendt S.R."/>
            <person name="Quandt C.A."/>
            <person name="Ciobanu D."/>
            <person name="Clum A."/>
            <person name="Salamov A."/>
            <person name="Andreopoulos B."/>
            <person name="Cheng J.F."/>
            <person name="Woyke T."/>
            <person name="Pelin A."/>
            <person name="Henrissat B."/>
            <person name="Reynolds N.K."/>
            <person name="Benny G.L."/>
            <person name="Smith M.E."/>
            <person name="James T.Y."/>
            <person name="Grigoriev I.V."/>
        </authorList>
    </citation>
    <scope>NUCLEOTIDE SEQUENCE [LARGE SCALE GENOMIC DNA]</scope>
    <source>
        <strain evidence="10">RSA 1356</strain>
    </source>
</reference>
<dbReference type="SUPFAM" id="SSF54928">
    <property type="entry name" value="RNA-binding domain, RBD"/>
    <property type="match status" value="2"/>
</dbReference>
<keyword evidence="4" id="KW-0508">mRNA splicing</keyword>
<dbReference type="GO" id="GO:0071013">
    <property type="term" value="C:catalytic step 2 spliceosome"/>
    <property type="evidence" value="ECO:0007669"/>
    <property type="project" value="TreeGrafter"/>
</dbReference>
<evidence type="ECO:0000256" key="6">
    <source>
        <dbReference type="PROSITE-ProRule" id="PRU00176"/>
    </source>
</evidence>
<dbReference type="SMART" id="SM00360">
    <property type="entry name" value="RRM"/>
    <property type="match status" value="3"/>
</dbReference>
<dbReference type="Gene3D" id="3.30.70.330">
    <property type="match status" value="3"/>
</dbReference>
<keyword evidence="2" id="KW-0507">mRNA processing</keyword>
<dbReference type="PANTHER" id="PTHR47330:SF1">
    <property type="entry name" value="POLY(U)-BINDING-SPLICING FACTOR PUF60"/>
    <property type="match status" value="1"/>
</dbReference>
<evidence type="ECO:0000313" key="10">
    <source>
        <dbReference type="Proteomes" id="UP000271241"/>
    </source>
</evidence>
<keyword evidence="3 6" id="KW-0694">RNA-binding</keyword>
<dbReference type="InterPro" id="IPR003954">
    <property type="entry name" value="RRM_euk-type"/>
</dbReference>
<feature type="domain" description="RRM" evidence="8">
    <location>
        <begin position="389"/>
        <end position="465"/>
    </location>
</feature>
<evidence type="ECO:0000256" key="7">
    <source>
        <dbReference type="SAM" id="MobiDB-lite"/>
    </source>
</evidence>
<evidence type="ECO:0000256" key="3">
    <source>
        <dbReference type="ARBA" id="ARBA00022884"/>
    </source>
</evidence>
<dbReference type="SMART" id="SM00361">
    <property type="entry name" value="RRM_1"/>
    <property type="match status" value="2"/>
</dbReference>
<comment type="subcellular location">
    <subcellularLocation>
        <location evidence="1">Nucleus</location>
    </subcellularLocation>
</comment>
<dbReference type="InterPro" id="IPR012677">
    <property type="entry name" value="Nucleotide-bd_a/b_plait_sf"/>
</dbReference>
<dbReference type="InterPro" id="IPR051974">
    <property type="entry name" value="PUF60_regulator"/>
</dbReference>
<keyword evidence="5" id="KW-0539">Nucleus</keyword>
<dbReference type="EMBL" id="KZ992935">
    <property type="protein sequence ID" value="RKP06188.1"/>
    <property type="molecule type" value="Genomic_DNA"/>
</dbReference>